<proteinExistence type="predicted"/>
<comment type="caution">
    <text evidence="2">The sequence shown here is derived from an EMBL/GenBank/DDBJ whole genome shotgun (WGS) entry which is preliminary data.</text>
</comment>
<dbReference type="EMBL" id="CAAALY010059348">
    <property type="protein sequence ID" value="VEL22968.1"/>
    <property type="molecule type" value="Genomic_DNA"/>
</dbReference>
<name>A0A3S5CNC5_9PLAT</name>
<gene>
    <name evidence="2" type="ORF">PXEA_LOCUS16408</name>
</gene>
<evidence type="ECO:0000256" key="1">
    <source>
        <dbReference type="SAM" id="MobiDB-lite"/>
    </source>
</evidence>
<keyword evidence="3" id="KW-1185">Reference proteome</keyword>
<feature type="compositionally biased region" description="Low complexity" evidence="1">
    <location>
        <begin position="132"/>
        <end position="141"/>
    </location>
</feature>
<protein>
    <submittedName>
        <fullName evidence="2">Uncharacterized protein</fullName>
    </submittedName>
</protein>
<dbReference type="Proteomes" id="UP000784294">
    <property type="component" value="Unassembled WGS sequence"/>
</dbReference>
<evidence type="ECO:0000313" key="2">
    <source>
        <dbReference type="EMBL" id="VEL22968.1"/>
    </source>
</evidence>
<dbReference type="AlphaFoldDB" id="A0A3S5CNC5"/>
<reference evidence="2" key="1">
    <citation type="submission" date="2018-11" db="EMBL/GenBank/DDBJ databases">
        <authorList>
            <consortium name="Pathogen Informatics"/>
        </authorList>
    </citation>
    <scope>NUCLEOTIDE SEQUENCE</scope>
</reference>
<feature type="compositionally biased region" description="Low complexity" evidence="1">
    <location>
        <begin position="193"/>
        <end position="217"/>
    </location>
</feature>
<accession>A0A3S5CNC5</accession>
<feature type="non-terminal residue" evidence="2">
    <location>
        <position position="1"/>
    </location>
</feature>
<evidence type="ECO:0000313" key="3">
    <source>
        <dbReference type="Proteomes" id="UP000784294"/>
    </source>
</evidence>
<feature type="compositionally biased region" description="Low complexity" evidence="1">
    <location>
        <begin position="114"/>
        <end position="124"/>
    </location>
</feature>
<sequence length="291" mass="28743">MHDSASSPVRCADEAYNHPLASNYAAAAALGAIPSLLGPTNLMAMPTLAPPPPTSLLPLAGSLAAAGLSPMACTPQPGLSVSGPRRMPLVRLTTGEAGGGLASMTATPTVASLGSTTSTGINNTGHDEGSRNSSCNSLGAGSSGSGLAIPLTLQTDANPFPGIGCEYNIFTSSLPGPGSLAYNPNSQHHPHHQQQQQQSQQQHMQPTHQQAPQQPSSAAVAMGLGQHVHLGMTPAGAAAAAVAAAAAAAAAASPASSSPLGQFFFDASGLQLAAGPPADYATSTAGLMPHA</sequence>
<feature type="region of interest" description="Disordered" evidence="1">
    <location>
        <begin position="114"/>
        <end position="141"/>
    </location>
</feature>
<organism evidence="2 3">
    <name type="scientific">Protopolystoma xenopodis</name>
    <dbReference type="NCBI Taxonomy" id="117903"/>
    <lineage>
        <taxon>Eukaryota</taxon>
        <taxon>Metazoa</taxon>
        <taxon>Spiralia</taxon>
        <taxon>Lophotrochozoa</taxon>
        <taxon>Platyhelminthes</taxon>
        <taxon>Monogenea</taxon>
        <taxon>Polyopisthocotylea</taxon>
        <taxon>Polystomatidea</taxon>
        <taxon>Polystomatidae</taxon>
        <taxon>Protopolystoma</taxon>
    </lineage>
</organism>
<feature type="region of interest" description="Disordered" evidence="1">
    <location>
        <begin position="176"/>
        <end position="218"/>
    </location>
</feature>